<proteinExistence type="predicted"/>
<dbReference type="OrthoDB" id="1452539at2"/>
<dbReference type="EMBL" id="WMJX01000031">
    <property type="protein sequence ID" value="MTG98838.1"/>
    <property type="molecule type" value="Genomic_DNA"/>
</dbReference>
<evidence type="ECO:0000313" key="2">
    <source>
        <dbReference type="Proteomes" id="UP000438760"/>
    </source>
</evidence>
<dbReference type="PROSITE" id="PS51257">
    <property type="entry name" value="PROKAR_LIPOPROTEIN"/>
    <property type="match status" value="1"/>
</dbReference>
<comment type="caution">
    <text evidence="1">The sequence shown here is derived from an EMBL/GenBank/DDBJ whole genome shotgun (WGS) entry which is preliminary data.</text>
</comment>
<protein>
    <recommendedName>
        <fullName evidence="3">Lipoprotein</fullName>
    </recommendedName>
</protein>
<accession>A0A6I3LJS3</accession>
<name>A0A6I3LJS3_9FLAO</name>
<evidence type="ECO:0008006" key="3">
    <source>
        <dbReference type="Google" id="ProtNLM"/>
    </source>
</evidence>
<organism evidence="1 2">
    <name type="scientific">Myroides albus</name>
    <dbReference type="NCBI Taxonomy" id="2562892"/>
    <lineage>
        <taxon>Bacteria</taxon>
        <taxon>Pseudomonadati</taxon>
        <taxon>Bacteroidota</taxon>
        <taxon>Flavobacteriia</taxon>
        <taxon>Flavobacteriales</taxon>
        <taxon>Flavobacteriaceae</taxon>
        <taxon>Myroides</taxon>
    </lineage>
</organism>
<dbReference type="AlphaFoldDB" id="A0A6I3LJS3"/>
<reference evidence="1 2" key="1">
    <citation type="submission" date="2019-11" db="EMBL/GenBank/DDBJ databases">
        <title>Genome of Strain BIT-d1.</title>
        <authorList>
            <person name="Yang Y."/>
        </authorList>
    </citation>
    <scope>NUCLEOTIDE SEQUENCE [LARGE SCALE GENOMIC DNA]</scope>
    <source>
        <strain evidence="1 2">BIT-d1</strain>
    </source>
</reference>
<dbReference type="RefSeq" id="WP_155092852.1">
    <property type="nucleotide sequence ID" value="NZ_CP102754.1"/>
</dbReference>
<sequence length="149" mass="17347">MKSFLTLSTITVGLLFLTSCQTTETIVSSPYSLNKSNNNIYSAKTFMFKNYYFTYNNGEATLVYQQDKKLNNDSKPVFLSLKENSEVTKYQEFIDEDREIIVRIISDHEVRLRVNKSSYTLYNPNYVKEANADTDKILADIAIWRNSKY</sequence>
<evidence type="ECO:0000313" key="1">
    <source>
        <dbReference type="EMBL" id="MTG98838.1"/>
    </source>
</evidence>
<dbReference type="Proteomes" id="UP000438760">
    <property type="component" value="Unassembled WGS sequence"/>
</dbReference>
<keyword evidence="2" id="KW-1185">Reference proteome</keyword>
<gene>
    <name evidence="1" type="ORF">GJV76_11970</name>
</gene>